<dbReference type="InterPro" id="IPR029058">
    <property type="entry name" value="AB_hydrolase_fold"/>
</dbReference>
<protein>
    <submittedName>
        <fullName evidence="3">Carboxylesterase/lipase family protein</fullName>
    </submittedName>
</protein>
<name>A0ABV9Y675_9PSEU</name>
<dbReference type="Pfam" id="PF00135">
    <property type="entry name" value="COesterase"/>
    <property type="match status" value="1"/>
</dbReference>
<dbReference type="InterPro" id="IPR050309">
    <property type="entry name" value="Type-B_Carboxylest/Lipase"/>
</dbReference>
<evidence type="ECO:0000313" key="3">
    <source>
        <dbReference type="EMBL" id="MFC5056141.1"/>
    </source>
</evidence>
<accession>A0ABV9Y675</accession>
<dbReference type="EMBL" id="JBHSJB010000018">
    <property type="protein sequence ID" value="MFC5056141.1"/>
    <property type="molecule type" value="Genomic_DNA"/>
</dbReference>
<proteinExistence type="predicted"/>
<gene>
    <name evidence="3" type="ORF">ACFPFM_20585</name>
</gene>
<reference evidence="4" key="1">
    <citation type="journal article" date="2019" name="Int. J. Syst. Evol. Microbiol.">
        <title>The Global Catalogue of Microorganisms (GCM) 10K type strain sequencing project: providing services to taxonomists for standard genome sequencing and annotation.</title>
        <authorList>
            <consortium name="The Broad Institute Genomics Platform"/>
            <consortium name="The Broad Institute Genome Sequencing Center for Infectious Disease"/>
            <person name="Wu L."/>
            <person name="Ma J."/>
        </authorList>
    </citation>
    <scope>NUCLEOTIDE SEQUENCE [LARGE SCALE GENOMIC DNA]</scope>
    <source>
        <strain evidence="4">KCTC 12848</strain>
    </source>
</reference>
<evidence type="ECO:0000256" key="1">
    <source>
        <dbReference type="SAM" id="MobiDB-lite"/>
    </source>
</evidence>
<feature type="domain" description="Carboxylesterase type B" evidence="2">
    <location>
        <begin position="6"/>
        <end position="465"/>
    </location>
</feature>
<dbReference type="Gene3D" id="3.40.50.1820">
    <property type="entry name" value="alpha/beta hydrolase"/>
    <property type="match status" value="1"/>
</dbReference>
<dbReference type="InterPro" id="IPR002018">
    <property type="entry name" value="CarbesteraseB"/>
</dbReference>
<feature type="region of interest" description="Disordered" evidence="1">
    <location>
        <begin position="50"/>
        <end position="71"/>
    </location>
</feature>
<keyword evidence="4" id="KW-1185">Reference proteome</keyword>
<organism evidence="3 4">
    <name type="scientific">Saccharothrix xinjiangensis</name>
    <dbReference type="NCBI Taxonomy" id="204798"/>
    <lineage>
        <taxon>Bacteria</taxon>
        <taxon>Bacillati</taxon>
        <taxon>Actinomycetota</taxon>
        <taxon>Actinomycetes</taxon>
        <taxon>Pseudonocardiales</taxon>
        <taxon>Pseudonocardiaceae</taxon>
        <taxon>Saccharothrix</taxon>
    </lineage>
</organism>
<sequence>MTRHVTVRLGTGAVRGRRLDGRLSFRGVPYAAAPVGERRWLSPAPVEPWDRVRDATEPGSPAPQAARSFTGTTSLDEDCLTLDVTAPDTPATGRPVVVWLHGGGGTNGSGSDHDPRRLVVDNDVVVVAPNSRLGVLGCFGYPGLPDSGAFGLLDQRAALRWVRREITRFGGDPANVTLAGSSYGALMVAAHLVSPGSAGLFHRAVLQSPFSVLGATPAHVLMPGVPALPPRWTPLAELERLGVATAVEHGWVAPGADPGSALARLRRVPVADLLQASDAFTRPAFGGPTLPESPGDALPAGRFHRVPLLLGATRDEARFFVALAGDPVTAESYPRLLAEAFGDAADEVAARYPLDLFPTPNLAWARVSTDRAWARPTWELGRALAEHTATWCYEFADQGAPPPVPGFPGGAQHAAELAYQFDVPGGPPPGPAQRELAARVNRCWAAFATRGEPTGDDLPAWPRFEHVQSLAPERIGGVDYAAEHHLDLWARMP</sequence>
<dbReference type="SUPFAM" id="SSF53474">
    <property type="entry name" value="alpha/beta-Hydrolases"/>
    <property type="match status" value="1"/>
</dbReference>
<comment type="caution">
    <text evidence="3">The sequence shown here is derived from an EMBL/GenBank/DDBJ whole genome shotgun (WGS) entry which is preliminary data.</text>
</comment>
<dbReference type="Proteomes" id="UP001595833">
    <property type="component" value="Unassembled WGS sequence"/>
</dbReference>
<dbReference type="PANTHER" id="PTHR11559">
    <property type="entry name" value="CARBOXYLESTERASE"/>
    <property type="match status" value="1"/>
</dbReference>
<dbReference type="RefSeq" id="WP_344039561.1">
    <property type="nucleotide sequence ID" value="NZ_BAAAKE010000017.1"/>
</dbReference>
<evidence type="ECO:0000313" key="4">
    <source>
        <dbReference type="Proteomes" id="UP001595833"/>
    </source>
</evidence>
<evidence type="ECO:0000259" key="2">
    <source>
        <dbReference type="Pfam" id="PF00135"/>
    </source>
</evidence>